<gene>
    <name evidence="1" type="ORF">R1flu_012491</name>
</gene>
<protein>
    <submittedName>
        <fullName evidence="1">Uncharacterized protein</fullName>
    </submittedName>
</protein>
<name>A0ABD1ZBX7_9MARC</name>
<accession>A0ABD1ZBX7</accession>
<reference evidence="1 2" key="1">
    <citation type="submission" date="2024-09" db="EMBL/GenBank/DDBJ databases">
        <title>Chromosome-scale assembly of Riccia fluitans.</title>
        <authorList>
            <person name="Paukszto L."/>
            <person name="Sawicki J."/>
            <person name="Karawczyk K."/>
            <person name="Piernik-Szablinska J."/>
            <person name="Szczecinska M."/>
            <person name="Mazdziarz M."/>
        </authorList>
    </citation>
    <scope>NUCLEOTIDE SEQUENCE [LARGE SCALE GENOMIC DNA]</scope>
    <source>
        <strain evidence="1">Rf_01</strain>
        <tissue evidence="1">Aerial parts of the thallus</tissue>
    </source>
</reference>
<evidence type="ECO:0000313" key="2">
    <source>
        <dbReference type="Proteomes" id="UP001605036"/>
    </source>
</evidence>
<keyword evidence="2" id="KW-1185">Reference proteome</keyword>
<organism evidence="1 2">
    <name type="scientific">Riccia fluitans</name>
    <dbReference type="NCBI Taxonomy" id="41844"/>
    <lineage>
        <taxon>Eukaryota</taxon>
        <taxon>Viridiplantae</taxon>
        <taxon>Streptophyta</taxon>
        <taxon>Embryophyta</taxon>
        <taxon>Marchantiophyta</taxon>
        <taxon>Marchantiopsida</taxon>
        <taxon>Marchantiidae</taxon>
        <taxon>Marchantiales</taxon>
        <taxon>Ricciaceae</taxon>
        <taxon>Riccia</taxon>
    </lineage>
</organism>
<dbReference type="EMBL" id="JBHFFA010000002">
    <property type="protein sequence ID" value="KAL2644904.1"/>
    <property type="molecule type" value="Genomic_DNA"/>
</dbReference>
<comment type="caution">
    <text evidence="1">The sequence shown here is derived from an EMBL/GenBank/DDBJ whole genome shotgun (WGS) entry which is preliminary data.</text>
</comment>
<dbReference type="AlphaFoldDB" id="A0ABD1ZBX7"/>
<evidence type="ECO:0000313" key="1">
    <source>
        <dbReference type="EMBL" id="KAL2644904.1"/>
    </source>
</evidence>
<sequence>MMVMENLTGDDESPHFHLLVLANMDQRVLDTMIPLARILMIPNLQHVVTIGSCSIADVSVDSCHTSEMPSDDHVLDRVEVIPIVAPSNMLQTPVVDECVIGLDGADPAWITQAGTHIVTPPLT</sequence>
<dbReference type="Proteomes" id="UP001605036">
    <property type="component" value="Unassembled WGS sequence"/>
</dbReference>
<proteinExistence type="predicted"/>